<evidence type="ECO:0000256" key="1">
    <source>
        <dbReference type="ARBA" id="ARBA00022714"/>
    </source>
</evidence>
<name>A0A2S3V1P0_9HYPH</name>
<dbReference type="GO" id="GO:0051537">
    <property type="term" value="F:2 iron, 2 sulfur cluster binding"/>
    <property type="evidence" value="ECO:0007669"/>
    <property type="project" value="UniProtKB-KW"/>
</dbReference>
<dbReference type="GO" id="GO:0046872">
    <property type="term" value="F:metal ion binding"/>
    <property type="evidence" value="ECO:0007669"/>
    <property type="project" value="UniProtKB-KW"/>
</dbReference>
<evidence type="ECO:0000313" key="7">
    <source>
        <dbReference type="Proteomes" id="UP000236959"/>
    </source>
</evidence>
<accession>A0A2S3V1P0</accession>
<evidence type="ECO:0000259" key="5">
    <source>
        <dbReference type="PROSITE" id="PS51296"/>
    </source>
</evidence>
<keyword evidence="1" id="KW-0001">2Fe-2S</keyword>
<dbReference type="Pfam" id="PF00355">
    <property type="entry name" value="Rieske"/>
    <property type="match status" value="1"/>
</dbReference>
<gene>
    <name evidence="6" type="ORF">CLV41_101325</name>
</gene>
<organism evidence="6 7">
    <name type="scientific">Roseibium marinum</name>
    <dbReference type="NCBI Taxonomy" id="281252"/>
    <lineage>
        <taxon>Bacteria</taxon>
        <taxon>Pseudomonadati</taxon>
        <taxon>Pseudomonadota</taxon>
        <taxon>Alphaproteobacteria</taxon>
        <taxon>Hyphomicrobiales</taxon>
        <taxon>Stappiaceae</taxon>
        <taxon>Roseibium</taxon>
    </lineage>
</organism>
<evidence type="ECO:0000313" key="6">
    <source>
        <dbReference type="EMBL" id="POF33876.1"/>
    </source>
</evidence>
<dbReference type="Proteomes" id="UP000236959">
    <property type="component" value="Unassembled WGS sequence"/>
</dbReference>
<dbReference type="CDD" id="cd03467">
    <property type="entry name" value="Rieske"/>
    <property type="match status" value="1"/>
</dbReference>
<dbReference type="RefSeq" id="WP_103220530.1">
    <property type="nucleotide sequence ID" value="NZ_PPCN01000001.1"/>
</dbReference>
<keyword evidence="3" id="KW-0408">Iron</keyword>
<dbReference type="Gene3D" id="2.102.10.10">
    <property type="entry name" value="Rieske [2Fe-2S] iron-sulphur domain"/>
    <property type="match status" value="1"/>
</dbReference>
<dbReference type="PANTHER" id="PTHR40261">
    <property type="match status" value="1"/>
</dbReference>
<dbReference type="InterPro" id="IPR017941">
    <property type="entry name" value="Rieske_2Fe-2S"/>
</dbReference>
<dbReference type="PROSITE" id="PS51296">
    <property type="entry name" value="RIESKE"/>
    <property type="match status" value="1"/>
</dbReference>
<reference evidence="6 7" key="1">
    <citation type="submission" date="2018-01" db="EMBL/GenBank/DDBJ databases">
        <title>Genomic Encyclopedia of Archaeal and Bacterial Type Strains, Phase II (KMG-II): from individual species to whole genera.</title>
        <authorList>
            <person name="Goeker M."/>
        </authorList>
    </citation>
    <scope>NUCLEOTIDE SEQUENCE [LARGE SCALE GENOMIC DNA]</scope>
    <source>
        <strain evidence="6 7">DSM 17023</strain>
    </source>
</reference>
<dbReference type="InterPro" id="IPR036922">
    <property type="entry name" value="Rieske_2Fe-2S_sf"/>
</dbReference>
<comment type="caution">
    <text evidence="6">The sequence shown here is derived from an EMBL/GenBank/DDBJ whole genome shotgun (WGS) entry which is preliminary data.</text>
</comment>
<sequence length="151" mass="16549">MQDDADLYVICHSEDIPSGTARAFSLSRLNEAGESRPFPVVIVHTDADVFVGYANICPHNRLWLNIGDGAFFNDDNSFLECGRHGARFEILSGQCVTGPCAGSSLEPVPLMLSDGEVCIYGIRLAEDTPYPDPFGPHADYDETMEIMIHPD</sequence>
<keyword evidence="4" id="KW-0411">Iron-sulfur</keyword>
<dbReference type="PANTHER" id="PTHR40261:SF1">
    <property type="entry name" value="RIESKE DOMAIN-CONTAINING PROTEIN"/>
    <property type="match status" value="1"/>
</dbReference>
<feature type="domain" description="Rieske" evidence="5">
    <location>
        <begin position="8"/>
        <end position="119"/>
    </location>
</feature>
<dbReference type="OrthoDB" id="9794175at2"/>
<evidence type="ECO:0000256" key="4">
    <source>
        <dbReference type="ARBA" id="ARBA00023014"/>
    </source>
</evidence>
<evidence type="ECO:0000256" key="3">
    <source>
        <dbReference type="ARBA" id="ARBA00023004"/>
    </source>
</evidence>
<proteinExistence type="predicted"/>
<evidence type="ECO:0000256" key="2">
    <source>
        <dbReference type="ARBA" id="ARBA00022723"/>
    </source>
</evidence>
<dbReference type="AlphaFoldDB" id="A0A2S3V1P0"/>
<protein>
    <submittedName>
        <fullName evidence="6">Nitrite reductase/ring-hydroxylating ferredoxin subunit</fullName>
    </submittedName>
</protein>
<keyword evidence="7" id="KW-1185">Reference proteome</keyword>
<dbReference type="SUPFAM" id="SSF50022">
    <property type="entry name" value="ISP domain"/>
    <property type="match status" value="1"/>
</dbReference>
<dbReference type="EMBL" id="PPCN01000001">
    <property type="protein sequence ID" value="POF33876.1"/>
    <property type="molecule type" value="Genomic_DNA"/>
</dbReference>
<keyword evidence="2" id="KW-0479">Metal-binding</keyword>